<evidence type="ECO:0000313" key="11">
    <source>
        <dbReference type="Proteomes" id="UP001284601"/>
    </source>
</evidence>
<keyword evidence="2 7" id="KW-0813">Transport</keyword>
<dbReference type="PROSITE" id="PS50928">
    <property type="entry name" value="ABC_TM1"/>
    <property type="match status" value="1"/>
</dbReference>
<dbReference type="EMBL" id="JAWSTH010000012">
    <property type="protein sequence ID" value="MDW5594080.1"/>
    <property type="molecule type" value="Genomic_DNA"/>
</dbReference>
<dbReference type="Gene3D" id="1.10.3720.10">
    <property type="entry name" value="MetI-like"/>
    <property type="match status" value="1"/>
</dbReference>
<comment type="caution">
    <text evidence="10">The sequence shown here is derived from an EMBL/GenBank/DDBJ whole genome shotgun (WGS) entry which is preliminary data.</text>
</comment>
<evidence type="ECO:0000256" key="3">
    <source>
        <dbReference type="ARBA" id="ARBA00022475"/>
    </source>
</evidence>
<keyword evidence="3" id="KW-1003">Cell membrane</keyword>
<dbReference type="Proteomes" id="UP001284601">
    <property type="component" value="Unassembled WGS sequence"/>
</dbReference>
<dbReference type="Pfam" id="PF00528">
    <property type="entry name" value="BPD_transp_1"/>
    <property type="match status" value="1"/>
</dbReference>
<evidence type="ECO:0000256" key="1">
    <source>
        <dbReference type="ARBA" id="ARBA00004651"/>
    </source>
</evidence>
<name>A0ABU4HNE8_9ACTN</name>
<feature type="transmembrane region" description="Helical" evidence="7">
    <location>
        <begin position="267"/>
        <end position="288"/>
    </location>
</feature>
<gene>
    <name evidence="10" type="ORF">R7226_07025</name>
</gene>
<proteinExistence type="inferred from homology"/>
<evidence type="ECO:0000259" key="9">
    <source>
        <dbReference type="PROSITE" id="PS50928"/>
    </source>
</evidence>
<sequence length="303" mass="33382">MTTEQQTLARPPAQQAPRPLPAVAQTSRAGRRWLRETARYAILIVASAASLYPVLWMLTVAMKTKAEYTQHPMSLPQSLNFDNFAAVLGNDDVLRYVLNSVIVVGAAVPLVTFTSVLAGYALARLWGRGGFVILFVFLFSELVPISILAIPLLLTVKEVGVENGALRLICVYSVLMMGFAVLLTRAFFRAIPEELREAARLDGCSEFGVFWRIMVPLARSPITLIAVITFIVLWNELFLAVVLLDSAAGRTLPLGLTEFRGRYSTDWPTVSAALLLSALPTMVLYAAFQSRIANQFSRSTTRE</sequence>
<keyword evidence="11" id="KW-1185">Reference proteome</keyword>
<dbReference type="SUPFAM" id="SSF161098">
    <property type="entry name" value="MetI-like"/>
    <property type="match status" value="1"/>
</dbReference>
<reference evidence="10 11" key="2">
    <citation type="submission" date="2023-10" db="EMBL/GenBank/DDBJ databases">
        <authorList>
            <person name="Han X.F."/>
        </authorList>
    </citation>
    <scope>NUCLEOTIDE SEQUENCE [LARGE SCALE GENOMIC DNA]</scope>
    <source>
        <strain evidence="10 11">KCTC 39840</strain>
    </source>
</reference>
<evidence type="ECO:0000256" key="4">
    <source>
        <dbReference type="ARBA" id="ARBA00022692"/>
    </source>
</evidence>
<dbReference type="InterPro" id="IPR000515">
    <property type="entry name" value="MetI-like"/>
</dbReference>
<feature type="transmembrane region" description="Helical" evidence="7">
    <location>
        <begin position="222"/>
        <end position="247"/>
    </location>
</feature>
<feature type="region of interest" description="Disordered" evidence="8">
    <location>
        <begin position="1"/>
        <end position="24"/>
    </location>
</feature>
<evidence type="ECO:0000313" key="10">
    <source>
        <dbReference type="EMBL" id="MDW5594080.1"/>
    </source>
</evidence>
<reference evidence="11" key="1">
    <citation type="submission" date="2023-07" db="EMBL/GenBank/DDBJ databases">
        <title>Conexibacter stalactiti sp. nov., isolated from stalactites in a lava cave and emended description of the genus Conexibacter.</title>
        <authorList>
            <person name="Lee S.D."/>
        </authorList>
    </citation>
    <scope>NUCLEOTIDE SEQUENCE [LARGE SCALE GENOMIC DNA]</scope>
    <source>
        <strain evidence="11">KCTC 39840</strain>
    </source>
</reference>
<feature type="domain" description="ABC transmembrane type-1" evidence="9">
    <location>
        <begin position="97"/>
        <end position="288"/>
    </location>
</feature>
<feature type="transmembrane region" description="Helical" evidence="7">
    <location>
        <begin position="166"/>
        <end position="188"/>
    </location>
</feature>
<protein>
    <submittedName>
        <fullName evidence="10">Carbohydrate ABC transporter permease</fullName>
    </submittedName>
</protein>
<evidence type="ECO:0000256" key="7">
    <source>
        <dbReference type="RuleBase" id="RU363032"/>
    </source>
</evidence>
<feature type="transmembrane region" description="Helical" evidence="7">
    <location>
        <begin position="40"/>
        <end position="62"/>
    </location>
</feature>
<keyword evidence="6 7" id="KW-0472">Membrane</keyword>
<accession>A0ABU4HNE8</accession>
<feature type="transmembrane region" description="Helical" evidence="7">
    <location>
        <begin position="96"/>
        <end position="123"/>
    </location>
</feature>
<feature type="transmembrane region" description="Helical" evidence="7">
    <location>
        <begin position="130"/>
        <end position="154"/>
    </location>
</feature>
<evidence type="ECO:0000256" key="8">
    <source>
        <dbReference type="SAM" id="MobiDB-lite"/>
    </source>
</evidence>
<keyword evidence="5 7" id="KW-1133">Transmembrane helix</keyword>
<dbReference type="RefSeq" id="WP_318596338.1">
    <property type="nucleotide sequence ID" value="NZ_JAWSTH010000012.1"/>
</dbReference>
<dbReference type="InterPro" id="IPR035906">
    <property type="entry name" value="MetI-like_sf"/>
</dbReference>
<comment type="subcellular location">
    <subcellularLocation>
        <location evidence="1 7">Cell membrane</location>
        <topology evidence="1 7">Multi-pass membrane protein</topology>
    </subcellularLocation>
</comment>
<dbReference type="PANTHER" id="PTHR43744:SF12">
    <property type="entry name" value="ABC TRANSPORTER PERMEASE PROTEIN MG189-RELATED"/>
    <property type="match status" value="1"/>
</dbReference>
<dbReference type="CDD" id="cd06261">
    <property type="entry name" value="TM_PBP2"/>
    <property type="match status" value="1"/>
</dbReference>
<comment type="similarity">
    <text evidence="7">Belongs to the binding-protein-dependent transport system permease family.</text>
</comment>
<evidence type="ECO:0000256" key="5">
    <source>
        <dbReference type="ARBA" id="ARBA00022989"/>
    </source>
</evidence>
<organism evidence="10 11">
    <name type="scientific">Conexibacter stalactiti</name>
    <dbReference type="NCBI Taxonomy" id="1940611"/>
    <lineage>
        <taxon>Bacteria</taxon>
        <taxon>Bacillati</taxon>
        <taxon>Actinomycetota</taxon>
        <taxon>Thermoleophilia</taxon>
        <taxon>Solirubrobacterales</taxon>
        <taxon>Conexibacteraceae</taxon>
        <taxon>Conexibacter</taxon>
    </lineage>
</organism>
<evidence type="ECO:0000256" key="6">
    <source>
        <dbReference type="ARBA" id="ARBA00023136"/>
    </source>
</evidence>
<evidence type="ECO:0000256" key="2">
    <source>
        <dbReference type="ARBA" id="ARBA00022448"/>
    </source>
</evidence>
<keyword evidence="4 7" id="KW-0812">Transmembrane</keyword>
<dbReference type="PANTHER" id="PTHR43744">
    <property type="entry name" value="ABC TRANSPORTER PERMEASE PROTEIN MG189-RELATED-RELATED"/>
    <property type="match status" value="1"/>
</dbReference>